<keyword evidence="4" id="KW-1185">Reference proteome</keyword>
<dbReference type="Proteomes" id="UP000631181">
    <property type="component" value="Unassembled WGS sequence"/>
</dbReference>
<feature type="signal peptide" evidence="2">
    <location>
        <begin position="1"/>
        <end position="18"/>
    </location>
</feature>
<name>A0A8J8W8J5_9EURO</name>
<feature type="compositionally biased region" description="Basic and acidic residues" evidence="1">
    <location>
        <begin position="24"/>
        <end position="34"/>
    </location>
</feature>
<sequence>MQFNYVAILIGLAGVTLAAPSAGHDPDMTKRAEGEQNNNQNGQHWGPGWGWGGAWGHPGWGPGGYGYGWRGY</sequence>
<feature type="region of interest" description="Disordered" evidence="1">
    <location>
        <begin position="22"/>
        <end position="50"/>
    </location>
</feature>
<comment type="caution">
    <text evidence="3">The sequence shown here is derived from an EMBL/GenBank/DDBJ whole genome shotgun (WGS) entry which is preliminary data.</text>
</comment>
<evidence type="ECO:0000256" key="2">
    <source>
        <dbReference type="SAM" id="SignalP"/>
    </source>
</evidence>
<accession>A0A8J8W8J5</accession>
<dbReference type="AlphaFoldDB" id="A0A8J8W8J5"/>
<evidence type="ECO:0000256" key="1">
    <source>
        <dbReference type="SAM" id="MobiDB-lite"/>
    </source>
</evidence>
<evidence type="ECO:0000313" key="3">
    <source>
        <dbReference type="EMBL" id="KAF7718886.1"/>
    </source>
</evidence>
<organism evidence="3 4">
    <name type="scientific">Penicillium ucsense</name>
    <dbReference type="NCBI Taxonomy" id="2839758"/>
    <lineage>
        <taxon>Eukaryota</taxon>
        <taxon>Fungi</taxon>
        <taxon>Dikarya</taxon>
        <taxon>Ascomycota</taxon>
        <taxon>Pezizomycotina</taxon>
        <taxon>Eurotiomycetes</taxon>
        <taxon>Eurotiomycetidae</taxon>
        <taxon>Eurotiales</taxon>
        <taxon>Aspergillaceae</taxon>
        <taxon>Penicillium</taxon>
    </lineage>
</organism>
<gene>
    <name evidence="3" type="ORF">PECM_000269</name>
</gene>
<keyword evidence="2" id="KW-0732">Signal</keyword>
<evidence type="ECO:0000313" key="4">
    <source>
        <dbReference type="Proteomes" id="UP000631181"/>
    </source>
</evidence>
<feature type="compositionally biased region" description="Low complexity" evidence="1">
    <location>
        <begin position="35"/>
        <end position="44"/>
    </location>
</feature>
<reference evidence="3" key="1">
    <citation type="journal article" date="2020" name="Front. Microbiol.">
        <title>Gene regulatory networks of Penicillium echinulatum 2HH and Penicillium oxalicum 114-2 inferred by a computational biology approach.</title>
        <authorList>
            <person name="Lenz A.R."/>
            <person name="Galan-Vasquez E."/>
            <person name="Balbinot E."/>
            <person name="De Abreu F.P."/>
            <person name="De Oliveira N.S."/>
            <person name="Da Rosa L.O."/>
            <person name="De Avila E Silva S."/>
            <person name="Camassola M."/>
            <person name="Dillon A.J.P."/>
            <person name="Perez-Rueda E."/>
        </authorList>
    </citation>
    <scope>NUCLEOTIDE SEQUENCE</scope>
    <source>
        <strain evidence="3">S1M29</strain>
    </source>
</reference>
<feature type="chain" id="PRO_5035201202" evidence="2">
    <location>
        <begin position="19"/>
        <end position="72"/>
    </location>
</feature>
<dbReference type="EMBL" id="WIWV01000010">
    <property type="protein sequence ID" value="KAF7718886.1"/>
    <property type="molecule type" value="Genomic_DNA"/>
</dbReference>
<protein>
    <submittedName>
        <fullName evidence="3">Uncharacterized protein</fullName>
    </submittedName>
</protein>
<proteinExistence type="predicted"/>